<accession>A0A4Y1QXB1</accession>
<evidence type="ECO:0000313" key="1">
    <source>
        <dbReference type="EMBL" id="BBG96474.1"/>
    </source>
</evidence>
<name>A0A4Y1QXB1_PRUDU</name>
<gene>
    <name evidence="1" type="ORF">Prudu_005289</name>
</gene>
<protein>
    <submittedName>
        <fullName evidence="1">Uncharacterized protein</fullName>
    </submittedName>
</protein>
<dbReference type="AlphaFoldDB" id="A0A4Y1QXB1"/>
<sequence>MRKNLQFQEVVKAILLLVVNKPVAFGWTNYTSSIVYMCGLTGLHGAQCRQHPLENITSSLTT</sequence>
<organism evidence="1">
    <name type="scientific">Prunus dulcis</name>
    <name type="common">Almond</name>
    <name type="synonym">Amygdalus dulcis</name>
    <dbReference type="NCBI Taxonomy" id="3755"/>
    <lineage>
        <taxon>Eukaryota</taxon>
        <taxon>Viridiplantae</taxon>
        <taxon>Streptophyta</taxon>
        <taxon>Embryophyta</taxon>
        <taxon>Tracheophyta</taxon>
        <taxon>Spermatophyta</taxon>
        <taxon>Magnoliopsida</taxon>
        <taxon>eudicotyledons</taxon>
        <taxon>Gunneridae</taxon>
        <taxon>Pentapetalae</taxon>
        <taxon>rosids</taxon>
        <taxon>fabids</taxon>
        <taxon>Rosales</taxon>
        <taxon>Rosaceae</taxon>
        <taxon>Amygdaloideae</taxon>
        <taxon>Amygdaleae</taxon>
        <taxon>Prunus</taxon>
    </lineage>
</organism>
<dbReference type="EMBL" id="AP019298">
    <property type="protein sequence ID" value="BBG96474.1"/>
    <property type="molecule type" value="Genomic_DNA"/>
</dbReference>
<proteinExistence type="predicted"/>
<reference evidence="1" key="1">
    <citation type="journal article" date="2019" name="Science">
        <title>Mutation of a bHLH transcription factor allowed almond domestication.</title>
        <authorList>
            <person name="Sanchez-Perez R."/>
            <person name="Pavan S."/>
            <person name="Mazzeo R."/>
            <person name="Moldovan C."/>
            <person name="Aiese Cigliano R."/>
            <person name="Del Cueto J."/>
            <person name="Ricciardi F."/>
            <person name="Lotti C."/>
            <person name="Ricciardi L."/>
            <person name="Dicenta F."/>
            <person name="Lopez-Marques R.L."/>
            <person name="Lindberg Moller B."/>
        </authorList>
    </citation>
    <scope>NUCLEOTIDE SEQUENCE</scope>
</reference>